<keyword evidence="2" id="KW-1185">Reference proteome</keyword>
<evidence type="ECO:0000313" key="2">
    <source>
        <dbReference type="Proteomes" id="UP001516400"/>
    </source>
</evidence>
<dbReference type="EMBL" id="JABFTP020000124">
    <property type="protein sequence ID" value="KAL3279889.1"/>
    <property type="molecule type" value="Genomic_DNA"/>
</dbReference>
<comment type="caution">
    <text evidence="1">The sequence shown here is derived from an EMBL/GenBank/DDBJ whole genome shotgun (WGS) entry which is preliminary data.</text>
</comment>
<reference evidence="1 2" key="1">
    <citation type="journal article" date="2021" name="BMC Biol.">
        <title>Horizontally acquired antibacterial genes associated with adaptive radiation of ladybird beetles.</title>
        <authorList>
            <person name="Li H.S."/>
            <person name="Tang X.F."/>
            <person name="Huang Y.H."/>
            <person name="Xu Z.Y."/>
            <person name="Chen M.L."/>
            <person name="Du X.Y."/>
            <person name="Qiu B.Y."/>
            <person name="Chen P.T."/>
            <person name="Zhang W."/>
            <person name="Slipinski A."/>
            <person name="Escalona H.E."/>
            <person name="Waterhouse R.M."/>
            <person name="Zwick A."/>
            <person name="Pang H."/>
        </authorList>
    </citation>
    <scope>NUCLEOTIDE SEQUENCE [LARGE SCALE GENOMIC DNA]</scope>
    <source>
        <strain evidence="1">SYSU2018</strain>
    </source>
</reference>
<protein>
    <submittedName>
        <fullName evidence="1">Uncharacterized protein</fullName>
    </submittedName>
</protein>
<evidence type="ECO:0000313" key="1">
    <source>
        <dbReference type="EMBL" id="KAL3279889.1"/>
    </source>
</evidence>
<dbReference type="AlphaFoldDB" id="A0ABD2NMX6"/>
<dbReference type="Proteomes" id="UP001516400">
    <property type="component" value="Unassembled WGS sequence"/>
</dbReference>
<organism evidence="1 2">
    <name type="scientific">Cryptolaemus montrouzieri</name>
    <dbReference type="NCBI Taxonomy" id="559131"/>
    <lineage>
        <taxon>Eukaryota</taxon>
        <taxon>Metazoa</taxon>
        <taxon>Ecdysozoa</taxon>
        <taxon>Arthropoda</taxon>
        <taxon>Hexapoda</taxon>
        <taxon>Insecta</taxon>
        <taxon>Pterygota</taxon>
        <taxon>Neoptera</taxon>
        <taxon>Endopterygota</taxon>
        <taxon>Coleoptera</taxon>
        <taxon>Polyphaga</taxon>
        <taxon>Cucujiformia</taxon>
        <taxon>Coccinelloidea</taxon>
        <taxon>Coccinellidae</taxon>
        <taxon>Scymninae</taxon>
        <taxon>Scymnini</taxon>
        <taxon>Cryptolaemus</taxon>
    </lineage>
</organism>
<name>A0ABD2NMX6_9CUCU</name>
<proteinExistence type="predicted"/>
<sequence length="305" mass="34884">MGSYRRGKIIQKKASRKHLIELSDDSSIGDGSSSVDNIPIARLSAPRKLRPRWKVTRKPKPPRKPEVGLLRDVTIKQTLPTELNDTDGYHRQCYSSFTALMAKYRNSSLEIDYTSDSTSHSLSSSTLVDNSESTISQMKSIRIDIIFDQYFSPSIKDCERLRREELTTPVSIGPNQVRPHNFGAELKNIQFKEALVNFFIDHWDSEDMLPFIGNKNIYVSFNKCYSYKVLNNKVIKTIEESLSCEEHEEADTRIIFHVCQIDFDAEIVIRCSDSDILIILLGNMDHLNSSLKIWINMGVEIISDT</sequence>
<accession>A0ABD2NMX6</accession>
<gene>
    <name evidence="1" type="ORF">HHI36_017395</name>
</gene>